<evidence type="ECO:0000256" key="1">
    <source>
        <dbReference type="SAM" id="MobiDB-lite"/>
    </source>
</evidence>
<protein>
    <submittedName>
        <fullName evidence="2">Uncharacterized protein</fullName>
    </submittedName>
</protein>
<dbReference type="EMBL" id="JAGTTL010000027">
    <property type="protein sequence ID" value="KAK6300513.1"/>
    <property type="molecule type" value="Genomic_DNA"/>
</dbReference>
<feature type="non-terminal residue" evidence="2">
    <location>
        <position position="1"/>
    </location>
</feature>
<keyword evidence="3" id="KW-1185">Reference proteome</keyword>
<reference evidence="2 3" key="1">
    <citation type="submission" date="2021-04" db="EMBL/GenBank/DDBJ databases">
        <authorList>
            <person name="De Guttry C."/>
            <person name="Zahm M."/>
            <person name="Klopp C."/>
            <person name="Cabau C."/>
            <person name="Louis A."/>
            <person name="Berthelot C."/>
            <person name="Parey E."/>
            <person name="Roest Crollius H."/>
            <person name="Montfort J."/>
            <person name="Robinson-Rechavi M."/>
            <person name="Bucao C."/>
            <person name="Bouchez O."/>
            <person name="Gislard M."/>
            <person name="Lluch J."/>
            <person name="Milhes M."/>
            <person name="Lampietro C."/>
            <person name="Lopez Roques C."/>
            <person name="Donnadieu C."/>
            <person name="Braasch I."/>
            <person name="Desvignes T."/>
            <person name="Postlethwait J."/>
            <person name="Bobe J."/>
            <person name="Wedekind C."/>
            <person name="Guiguen Y."/>
        </authorList>
    </citation>
    <scope>NUCLEOTIDE SEQUENCE [LARGE SCALE GENOMIC DNA]</scope>
    <source>
        <strain evidence="2">Cs_M1</strain>
        <tissue evidence="2">Blood</tissue>
    </source>
</reference>
<comment type="caution">
    <text evidence="2">The sequence shown here is derived from an EMBL/GenBank/DDBJ whole genome shotgun (WGS) entry which is preliminary data.</text>
</comment>
<organism evidence="2 3">
    <name type="scientific">Coregonus suidteri</name>
    <dbReference type="NCBI Taxonomy" id="861788"/>
    <lineage>
        <taxon>Eukaryota</taxon>
        <taxon>Metazoa</taxon>
        <taxon>Chordata</taxon>
        <taxon>Craniata</taxon>
        <taxon>Vertebrata</taxon>
        <taxon>Euteleostomi</taxon>
        <taxon>Actinopterygii</taxon>
        <taxon>Neopterygii</taxon>
        <taxon>Teleostei</taxon>
        <taxon>Protacanthopterygii</taxon>
        <taxon>Salmoniformes</taxon>
        <taxon>Salmonidae</taxon>
        <taxon>Coregoninae</taxon>
        <taxon>Coregonus</taxon>
    </lineage>
</organism>
<feature type="compositionally biased region" description="Polar residues" evidence="1">
    <location>
        <begin position="101"/>
        <end position="110"/>
    </location>
</feature>
<gene>
    <name evidence="2" type="ORF">J4Q44_G00286110</name>
</gene>
<evidence type="ECO:0000313" key="3">
    <source>
        <dbReference type="Proteomes" id="UP001356427"/>
    </source>
</evidence>
<accession>A0AAN8QK61</accession>
<proteinExistence type="predicted"/>
<sequence>QPSSAPLHRGRTHRHSSSNGRKSKHHCDHCEPVLQSFSSTKYSPKNFITQHHHSQTLQAARCVSTTIQCRWISVTSSRGVNSRTATPSSSWNAPLRRPPSLRTSMSLASK</sequence>
<dbReference type="Proteomes" id="UP001356427">
    <property type="component" value="Unassembled WGS sequence"/>
</dbReference>
<feature type="compositionally biased region" description="Basic residues" evidence="1">
    <location>
        <begin position="8"/>
        <end position="27"/>
    </location>
</feature>
<evidence type="ECO:0000313" key="2">
    <source>
        <dbReference type="EMBL" id="KAK6300513.1"/>
    </source>
</evidence>
<dbReference type="AlphaFoldDB" id="A0AAN8QK61"/>
<name>A0AAN8QK61_9TELE</name>
<feature type="compositionally biased region" description="Polar residues" evidence="1">
    <location>
        <begin position="76"/>
        <end position="92"/>
    </location>
</feature>
<feature type="region of interest" description="Disordered" evidence="1">
    <location>
        <begin position="1"/>
        <end position="27"/>
    </location>
</feature>
<feature type="region of interest" description="Disordered" evidence="1">
    <location>
        <begin position="76"/>
        <end position="110"/>
    </location>
</feature>